<accession>A0A2P6PNF6</accession>
<name>A0A2P6PNF6_ROSCH</name>
<proteinExistence type="predicted"/>
<gene>
    <name evidence="1" type="ORF">RchiOBHm_Chr6g0261691</name>
</gene>
<dbReference type="Gramene" id="PRQ23468">
    <property type="protein sequence ID" value="PRQ23468"/>
    <property type="gene ID" value="RchiOBHm_Chr6g0261691"/>
</dbReference>
<sequence length="62" mass="7384">MQTLDLIQHFWFIGISPQSNSLPTLRVTISLSHALIWCKRKHLSVMQRQRNALRNLRKLLHH</sequence>
<protein>
    <submittedName>
        <fullName evidence="1">Uncharacterized protein</fullName>
    </submittedName>
</protein>
<dbReference type="Proteomes" id="UP000238479">
    <property type="component" value="Chromosome 6"/>
</dbReference>
<dbReference type="EMBL" id="PDCK01000044">
    <property type="protein sequence ID" value="PRQ23468.1"/>
    <property type="molecule type" value="Genomic_DNA"/>
</dbReference>
<comment type="caution">
    <text evidence="1">The sequence shown here is derived from an EMBL/GenBank/DDBJ whole genome shotgun (WGS) entry which is preliminary data.</text>
</comment>
<evidence type="ECO:0000313" key="2">
    <source>
        <dbReference type="Proteomes" id="UP000238479"/>
    </source>
</evidence>
<dbReference type="AlphaFoldDB" id="A0A2P6PNF6"/>
<reference evidence="1 2" key="1">
    <citation type="journal article" date="2018" name="Nat. Genet.">
        <title>The Rosa genome provides new insights in the design of modern roses.</title>
        <authorList>
            <person name="Bendahmane M."/>
        </authorList>
    </citation>
    <scope>NUCLEOTIDE SEQUENCE [LARGE SCALE GENOMIC DNA]</scope>
    <source>
        <strain evidence="2">cv. Old Blush</strain>
    </source>
</reference>
<organism evidence="1 2">
    <name type="scientific">Rosa chinensis</name>
    <name type="common">China rose</name>
    <dbReference type="NCBI Taxonomy" id="74649"/>
    <lineage>
        <taxon>Eukaryota</taxon>
        <taxon>Viridiplantae</taxon>
        <taxon>Streptophyta</taxon>
        <taxon>Embryophyta</taxon>
        <taxon>Tracheophyta</taxon>
        <taxon>Spermatophyta</taxon>
        <taxon>Magnoliopsida</taxon>
        <taxon>eudicotyledons</taxon>
        <taxon>Gunneridae</taxon>
        <taxon>Pentapetalae</taxon>
        <taxon>rosids</taxon>
        <taxon>fabids</taxon>
        <taxon>Rosales</taxon>
        <taxon>Rosaceae</taxon>
        <taxon>Rosoideae</taxon>
        <taxon>Rosoideae incertae sedis</taxon>
        <taxon>Rosa</taxon>
    </lineage>
</organism>
<evidence type="ECO:0000313" key="1">
    <source>
        <dbReference type="EMBL" id="PRQ23468.1"/>
    </source>
</evidence>
<keyword evidence="2" id="KW-1185">Reference proteome</keyword>